<comment type="similarity">
    <text evidence="2">Belongs to the bacterial histone-like protein family.</text>
</comment>
<evidence type="ECO:0000256" key="1">
    <source>
        <dbReference type="ARBA" id="ARBA00023125"/>
    </source>
</evidence>
<dbReference type="AlphaFoldDB" id="A0A3B0MUX8"/>
<reference evidence="4" key="1">
    <citation type="submission" date="2018-07" db="EMBL/GenBank/DDBJ databases">
        <authorList>
            <person name="Quirk P.G."/>
            <person name="Krulwich T.A."/>
        </authorList>
    </citation>
    <scope>NUCLEOTIDE SEQUENCE</scope>
    <source>
        <strain evidence="4">Anand</strain>
    </source>
</reference>
<keyword evidence="1" id="KW-0238">DNA-binding</keyword>
<organism evidence="4">
    <name type="scientific">Theileria annulata</name>
    <dbReference type="NCBI Taxonomy" id="5874"/>
    <lineage>
        <taxon>Eukaryota</taxon>
        <taxon>Sar</taxon>
        <taxon>Alveolata</taxon>
        <taxon>Apicomplexa</taxon>
        <taxon>Aconoidasida</taxon>
        <taxon>Piroplasmida</taxon>
        <taxon>Theileriidae</taxon>
        <taxon>Theileria</taxon>
    </lineage>
</organism>
<feature type="signal peptide" evidence="3">
    <location>
        <begin position="1"/>
        <end position="21"/>
    </location>
</feature>
<proteinExistence type="inferred from homology"/>
<gene>
    <name evidence="4" type="ORF">TAT_000306400</name>
    <name evidence="5" type="ORF">TAV_000306500</name>
</gene>
<protein>
    <submittedName>
        <fullName evidence="4">Bacterial histone-like protein, putative</fullName>
    </submittedName>
</protein>
<dbReference type="PANTHER" id="PTHR33175:SF3">
    <property type="entry name" value="DNA-BINDING PROTEIN HU-BETA"/>
    <property type="match status" value="1"/>
</dbReference>
<evidence type="ECO:0000256" key="2">
    <source>
        <dbReference type="RuleBase" id="RU003939"/>
    </source>
</evidence>
<dbReference type="GO" id="GO:0030527">
    <property type="term" value="F:structural constituent of chromatin"/>
    <property type="evidence" value="ECO:0007669"/>
    <property type="project" value="InterPro"/>
</dbReference>
<dbReference type="EMBL" id="UIVT01000004">
    <property type="protein sequence ID" value="SVP94063.1"/>
    <property type="molecule type" value="Genomic_DNA"/>
</dbReference>
<dbReference type="VEuPathDB" id="PiroplasmaDB:TA08715"/>
<dbReference type="Gene3D" id="4.10.520.10">
    <property type="entry name" value="IHF-like DNA-binding proteins"/>
    <property type="match status" value="1"/>
</dbReference>
<dbReference type="SMART" id="SM00411">
    <property type="entry name" value="BHL"/>
    <property type="match status" value="1"/>
</dbReference>
<sequence length="170" mass="19930">MFTYTNSFLLLIIIICLTVESFKLLESQPQLTTTFSNKYTFVTPMFTHKLNTKLYAKNDNKRQVYNKRDIVSEVGEKLNKTQKEVGQVVDEFLSSIKRHLSNDSEVSLSKFGVFKNSLRGERRMRNLQTGEIFTAKPVHVPTLRFYDTFKAELNDKLKSKDKRNYSSYKY</sequence>
<dbReference type="GO" id="GO:0003677">
    <property type="term" value="F:DNA binding"/>
    <property type="evidence" value="ECO:0007669"/>
    <property type="project" value="UniProtKB-KW"/>
</dbReference>
<dbReference type="InterPro" id="IPR010992">
    <property type="entry name" value="IHF-like_DNA-bd_dom_sf"/>
</dbReference>
<evidence type="ECO:0000256" key="3">
    <source>
        <dbReference type="SAM" id="SignalP"/>
    </source>
</evidence>
<accession>A0A3B0MUX8</accession>
<keyword evidence="3" id="KW-0732">Signal</keyword>
<feature type="chain" id="PRO_5036076028" evidence="3">
    <location>
        <begin position="22"/>
        <end position="170"/>
    </location>
</feature>
<evidence type="ECO:0000313" key="4">
    <source>
        <dbReference type="EMBL" id="SVP94063.1"/>
    </source>
</evidence>
<evidence type="ECO:0000313" key="5">
    <source>
        <dbReference type="EMBL" id="SVP94625.1"/>
    </source>
</evidence>
<name>A0A3B0MUX8_THEAN</name>
<dbReference type="PANTHER" id="PTHR33175">
    <property type="entry name" value="DNA-BINDING PROTEIN HU"/>
    <property type="match status" value="1"/>
</dbReference>
<dbReference type="InterPro" id="IPR000119">
    <property type="entry name" value="Hist_DNA-bd"/>
</dbReference>
<dbReference type="SUPFAM" id="SSF47729">
    <property type="entry name" value="IHF-like DNA-binding proteins"/>
    <property type="match status" value="1"/>
</dbReference>
<dbReference type="Pfam" id="PF00216">
    <property type="entry name" value="Bac_DNA_binding"/>
    <property type="match status" value="1"/>
</dbReference>
<dbReference type="EMBL" id="UIVS01000004">
    <property type="protein sequence ID" value="SVP94625.1"/>
    <property type="molecule type" value="Genomic_DNA"/>
</dbReference>